<dbReference type="Proteomes" id="UP000271098">
    <property type="component" value="Unassembled WGS sequence"/>
</dbReference>
<evidence type="ECO:0000259" key="4">
    <source>
        <dbReference type="Pfam" id="PF04926"/>
    </source>
</evidence>
<reference evidence="5 6" key="2">
    <citation type="submission" date="2018-11" db="EMBL/GenBank/DDBJ databases">
        <authorList>
            <consortium name="Pathogen Informatics"/>
        </authorList>
    </citation>
    <scope>NUCLEOTIDE SEQUENCE [LARGE SCALE GENOMIC DNA]</scope>
</reference>
<keyword evidence="3" id="KW-0067">ATP-binding</keyword>
<dbReference type="InterPro" id="IPR011068">
    <property type="entry name" value="NuclTrfase_I-like_C"/>
</dbReference>
<sequence length="158" mass="18337">MHFQQDSLIWSGLVESKIRHLIAQLERHPAIALCHIHPKYFLPLTDPLPVTAPIPDPVCRVWFIGLDLNKQLSRNIDIQNEVQSFLDIVTSAAHNQCIYNEGMSVLPQYLRRAELPRWLKPADLARGRKATKKVKYNATLQRQQQSVSLSLCLYWEKW</sequence>
<evidence type="ECO:0000256" key="3">
    <source>
        <dbReference type="ARBA" id="ARBA00022840"/>
    </source>
</evidence>
<dbReference type="OrthoDB" id="5872767at2759"/>
<dbReference type="GO" id="GO:0005524">
    <property type="term" value="F:ATP binding"/>
    <property type="evidence" value="ECO:0007669"/>
    <property type="project" value="UniProtKB-KW"/>
</dbReference>
<evidence type="ECO:0000313" key="6">
    <source>
        <dbReference type="Proteomes" id="UP000271098"/>
    </source>
</evidence>
<dbReference type="AlphaFoldDB" id="A0A183E0I1"/>
<dbReference type="InterPro" id="IPR007010">
    <property type="entry name" value="PolA_pol_RNA-bd_dom"/>
</dbReference>
<accession>A0A183E0I1</accession>
<dbReference type="PANTHER" id="PTHR10682">
    <property type="entry name" value="POLY A POLYMERASE"/>
    <property type="match status" value="1"/>
</dbReference>
<proteinExistence type="predicted"/>
<evidence type="ECO:0000313" key="7">
    <source>
        <dbReference type="WBParaSite" id="GPUH_0001449101-mRNA-1"/>
    </source>
</evidence>
<feature type="domain" description="Poly(A) polymerase RNA-binding" evidence="4">
    <location>
        <begin position="58"/>
        <end position="125"/>
    </location>
</feature>
<evidence type="ECO:0000256" key="2">
    <source>
        <dbReference type="ARBA" id="ARBA00022741"/>
    </source>
</evidence>
<dbReference type="PANTHER" id="PTHR10682:SF10">
    <property type="entry name" value="POLYNUCLEOTIDE ADENYLYLTRANSFERASE"/>
    <property type="match status" value="1"/>
</dbReference>
<reference evidence="7" key="1">
    <citation type="submission" date="2016-06" db="UniProtKB">
        <authorList>
            <consortium name="WormBaseParasite"/>
        </authorList>
    </citation>
    <scope>IDENTIFICATION</scope>
</reference>
<evidence type="ECO:0000256" key="1">
    <source>
        <dbReference type="ARBA" id="ARBA00022679"/>
    </source>
</evidence>
<dbReference type="Gene3D" id="3.30.70.590">
    <property type="entry name" value="Poly(A) polymerase predicted RNA binding domain"/>
    <property type="match status" value="1"/>
</dbReference>
<feature type="domain" description="Poly(A) polymerase RNA-binding" evidence="4">
    <location>
        <begin position="5"/>
        <end position="41"/>
    </location>
</feature>
<keyword evidence="1" id="KW-0808">Transferase</keyword>
<dbReference type="GO" id="GO:1990817">
    <property type="term" value="F:poly(A) RNA polymerase activity"/>
    <property type="evidence" value="ECO:0007669"/>
    <property type="project" value="TreeGrafter"/>
</dbReference>
<keyword evidence="2" id="KW-0547">Nucleotide-binding</keyword>
<dbReference type="GO" id="GO:0003723">
    <property type="term" value="F:RNA binding"/>
    <property type="evidence" value="ECO:0007669"/>
    <property type="project" value="InterPro"/>
</dbReference>
<protein>
    <submittedName>
        <fullName evidence="7">UV-damage endonuclease</fullName>
    </submittedName>
</protein>
<keyword evidence="6" id="KW-1185">Reference proteome</keyword>
<dbReference type="GO" id="GO:0005634">
    <property type="term" value="C:nucleus"/>
    <property type="evidence" value="ECO:0007669"/>
    <property type="project" value="TreeGrafter"/>
</dbReference>
<evidence type="ECO:0000313" key="5">
    <source>
        <dbReference type="EMBL" id="VDN24222.1"/>
    </source>
</evidence>
<organism evidence="7">
    <name type="scientific">Gongylonema pulchrum</name>
    <dbReference type="NCBI Taxonomy" id="637853"/>
    <lineage>
        <taxon>Eukaryota</taxon>
        <taxon>Metazoa</taxon>
        <taxon>Ecdysozoa</taxon>
        <taxon>Nematoda</taxon>
        <taxon>Chromadorea</taxon>
        <taxon>Rhabditida</taxon>
        <taxon>Spirurina</taxon>
        <taxon>Spiruromorpha</taxon>
        <taxon>Spiruroidea</taxon>
        <taxon>Gongylonematidae</taxon>
        <taxon>Gongylonema</taxon>
    </lineage>
</organism>
<name>A0A183E0I1_9BILA</name>
<dbReference type="WBParaSite" id="GPUH_0001449101-mRNA-1">
    <property type="protein sequence ID" value="GPUH_0001449101-mRNA-1"/>
    <property type="gene ID" value="GPUH_0001449101"/>
</dbReference>
<dbReference type="Pfam" id="PF04926">
    <property type="entry name" value="PAP_RNA-bind"/>
    <property type="match status" value="2"/>
</dbReference>
<gene>
    <name evidence="5" type="ORF">GPUH_LOCUS14472</name>
</gene>
<dbReference type="EMBL" id="UYRT01081304">
    <property type="protein sequence ID" value="VDN24222.1"/>
    <property type="molecule type" value="Genomic_DNA"/>
</dbReference>
<dbReference type="SUPFAM" id="SSF55003">
    <property type="entry name" value="PAP/Archaeal CCA-adding enzyme, C-terminal domain"/>
    <property type="match status" value="1"/>
</dbReference>
<dbReference type="GO" id="GO:0031123">
    <property type="term" value="P:RNA 3'-end processing"/>
    <property type="evidence" value="ECO:0007669"/>
    <property type="project" value="InterPro"/>
</dbReference>